<organism evidence="9 10">
    <name type="scientific">Asparagus officinalis</name>
    <name type="common">Garden asparagus</name>
    <dbReference type="NCBI Taxonomy" id="4686"/>
    <lineage>
        <taxon>Eukaryota</taxon>
        <taxon>Viridiplantae</taxon>
        <taxon>Streptophyta</taxon>
        <taxon>Embryophyta</taxon>
        <taxon>Tracheophyta</taxon>
        <taxon>Spermatophyta</taxon>
        <taxon>Magnoliopsida</taxon>
        <taxon>Liliopsida</taxon>
        <taxon>Asparagales</taxon>
        <taxon>Asparagaceae</taxon>
        <taxon>Asparagoideae</taxon>
        <taxon>Asparagus</taxon>
    </lineage>
</organism>
<feature type="non-terminal residue" evidence="9">
    <location>
        <position position="1"/>
    </location>
</feature>
<dbReference type="GO" id="GO:0005732">
    <property type="term" value="C:sno(s)RNA-containing ribonucleoprotein complex"/>
    <property type="evidence" value="ECO:0007669"/>
    <property type="project" value="InterPro"/>
</dbReference>
<dbReference type="PANTHER" id="PTHR31633:SF1">
    <property type="entry name" value="H_ACA RIBONUCLEOPROTEIN COMPLEX NON-CORE SUBUNIT NAF1"/>
    <property type="match status" value="1"/>
</dbReference>
<comment type="subunit">
    <text evidence="7">Component of the small nucleolar ribonucleoprotein particles containing H/ACA-type snoRNAs (H/ACA snoRNPs).</text>
</comment>
<dbReference type="PANTHER" id="PTHR31633">
    <property type="entry name" value="H/ACA RIBONUCLEOPROTEIN COMPLEX NON-CORE SUBUNIT NAF1"/>
    <property type="match status" value="1"/>
</dbReference>
<dbReference type="Gene3D" id="2.40.10.230">
    <property type="entry name" value="Probable tRNA pseudouridine synthase domain"/>
    <property type="match status" value="1"/>
</dbReference>
<dbReference type="GO" id="GO:0000493">
    <property type="term" value="P:box H/ACA snoRNP assembly"/>
    <property type="evidence" value="ECO:0007669"/>
    <property type="project" value="InterPro"/>
</dbReference>
<evidence type="ECO:0000256" key="1">
    <source>
        <dbReference type="ARBA" id="ARBA00009801"/>
    </source>
</evidence>
<reference evidence="10" key="1">
    <citation type="journal article" date="2017" name="Nat. Commun.">
        <title>The asparagus genome sheds light on the origin and evolution of a young Y chromosome.</title>
        <authorList>
            <person name="Harkess A."/>
            <person name="Zhou J."/>
            <person name="Xu C."/>
            <person name="Bowers J.E."/>
            <person name="Van der Hulst R."/>
            <person name="Ayyampalayam S."/>
            <person name="Mercati F."/>
            <person name="Riccardi P."/>
            <person name="McKain M.R."/>
            <person name="Kakrana A."/>
            <person name="Tang H."/>
            <person name="Ray J."/>
            <person name="Groenendijk J."/>
            <person name="Arikit S."/>
            <person name="Mathioni S.M."/>
            <person name="Nakano M."/>
            <person name="Shan H."/>
            <person name="Telgmann-Rauber A."/>
            <person name="Kanno A."/>
            <person name="Yue Z."/>
            <person name="Chen H."/>
            <person name="Li W."/>
            <person name="Chen Y."/>
            <person name="Xu X."/>
            <person name="Zhang Y."/>
            <person name="Luo S."/>
            <person name="Chen H."/>
            <person name="Gao J."/>
            <person name="Mao Z."/>
            <person name="Pires J.C."/>
            <person name="Luo M."/>
            <person name="Kudrna D."/>
            <person name="Wing R.A."/>
            <person name="Meyers B.C."/>
            <person name="Yi K."/>
            <person name="Kong H."/>
            <person name="Lavrijsen P."/>
            <person name="Sunseri F."/>
            <person name="Falavigna A."/>
            <person name="Ye Y."/>
            <person name="Leebens-Mack J.H."/>
            <person name="Chen G."/>
        </authorList>
    </citation>
    <scope>NUCLEOTIDE SEQUENCE [LARGE SCALE GENOMIC DNA]</scope>
    <source>
        <strain evidence="10">cv. DH0086</strain>
    </source>
</reference>
<proteinExistence type="inferred from homology"/>
<protein>
    <recommendedName>
        <fullName evidence="7">H/ACA ribonucleoprotein complex subunit</fullName>
    </recommendedName>
</protein>
<evidence type="ECO:0000313" key="10">
    <source>
        <dbReference type="Proteomes" id="UP000243459"/>
    </source>
</evidence>
<sequence length="201" mass="22711">LDSCNCWRFLPKLLQKEIGLCVRKQAVRLRFLLLNLSLKPELFEGLRFDFSETRVALKPYITVGDPDLSTTSEILSNKVIVEGSEKHNPLNEGSILWISETRLPLGIIHEVFGPVKNPFYVVRYNSDDEVPQGISIGVAISFVVDFSNHILNENTSMSIGIDDEGAADEVEFSDDEKEVEYKRSLHQSKRDATMGNRRLGL</sequence>
<keyword evidence="10" id="KW-1185">Reference proteome</keyword>
<keyword evidence="6 7" id="KW-0539">Nucleus</keyword>
<dbReference type="SUPFAM" id="SSF50447">
    <property type="entry name" value="Translation proteins"/>
    <property type="match status" value="1"/>
</dbReference>
<comment type="function">
    <text evidence="7">Required for ribosome biogenesis. Part of a complex which catalyzes pseudouridylation of rRNA. This involves the isomerization of uridine such that the ribose is subsequently attached to C5, instead of the normal N1. Pseudouridine ("psi") residues may serve to stabilize the conformation of rRNAs.</text>
</comment>
<evidence type="ECO:0000256" key="7">
    <source>
        <dbReference type="RuleBase" id="RU364004"/>
    </source>
</evidence>
<keyword evidence="3 7" id="KW-0698">rRNA processing</keyword>
<dbReference type="Proteomes" id="UP000243459">
    <property type="component" value="Chromosome 6"/>
</dbReference>
<dbReference type="Pfam" id="PF04410">
    <property type="entry name" value="Gar1"/>
    <property type="match status" value="1"/>
</dbReference>
<dbReference type="GO" id="GO:0003723">
    <property type="term" value="F:RNA binding"/>
    <property type="evidence" value="ECO:0007669"/>
    <property type="project" value="UniProtKB-KW"/>
</dbReference>
<dbReference type="InterPro" id="IPR009000">
    <property type="entry name" value="Transl_B-barrel_sf"/>
</dbReference>
<dbReference type="AlphaFoldDB" id="A0A5P1EPR5"/>
<dbReference type="GO" id="GO:0001522">
    <property type="term" value="P:pseudouridine synthesis"/>
    <property type="evidence" value="ECO:0007669"/>
    <property type="project" value="InterPro"/>
</dbReference>
<keyword evidence="4" id="KW-0597">Phosphoprotein</keyword>
<dbReference type="EMBL" id="CM007386">
    <property type="protein sequence ID" value="ONK66551.1"/>
    <property type="molecule type" value="Genomic_DNA"/>
</dbReference>
<name>A0A5P1EPR5_ASPOF</name>
<keyword evidence="7" id="KW-0687">Ribonucleoprotein</keyword>
<evidence type="ECO:0000256" key="6">
    <source>
        <dbReference type="ARBA" id="ARBA00023242"/>
    </source>
</evidence>
<dbReference type="GO" id="GO:0006364">
    <property type="term" value="P:rRNA processing"/>
    <property type="evidence" value="ECO:0007669"/>
    <property type="project" value="UniProtKB-KW"/>
</dbReference>
<comment type="similarity">
    <text evidence="7">Belongs to the GAR1 family.</text>
</comment>
<feature type="compositionally biased region" description="Basic and acidic residues" evidence="8">
    <location>
        <begin position="179"/>
        <end position="192"/>
    </location>
</feature>
<feature type="region of interest" description="Disordered" evidence="8">
    <location>
        <begin position="178"/>
        <end position="201"/>
    </location>
</feature>
<evidence type="ECO:0000256" key="3">
    <source>
        <dbReference type="ARBA" id="ARBA00022552"/>
    </source>
</evidence>
<dbReference type="InterPro" id="IPR038664">
    <property type="entry name" value="Gar1/Naf1_Cbf5-bd_sf"/>
</dbReference>
<accession>A0A5P1EPR5</accession>
<dbReference type="InterPro" id="IPR007504">
    <property type="entry name" value="H/ACA_rnp_Gar1/Naf1"/>
</dbReference>
<evidence type="ECO:0000256" key="2">
    <source>
        <dbReference type="ARBA" id="ARBA00022517"/>
    </source>
</evidence>
<gene>
    <name evidence="9" type="ORF">A4U43_C06F9370</name>
</gene>
<evidence type="ECO:0000256" key="5">
    <source>
        <dbReference type="ARBA" id="ARBA00022884"/>
    </source>
</evidence>
<evidence type="ECO:0000256" key="8">
    <source>
        <dbReference type="SAM" id="MobiDB-lite"/>
    </source>
</evidence>
<keyword evidence="5 7" id="KW-0694">RNA-binding</keyword>
<evidence type="ECO:0000313" key="9">
    <source>
        <dbReference type="EMBL" id="ONK66551.1"/>
    </source>
</evidence>
<dbReference type="GO" id="GO:0005730">
    <property type="term" value="C:nucleolus"/>
    <property type="evidence" value="ECO:0007669"/>
    <property type="project" value="UniProtKB-SubCell"/>
</dbReference>
<comment type="subcellular location">
    <subcellularLocation>
        <location evidence="7">Nucleus</location>
        <location evidence="7">Nucleolus</location>
    </subcellularLocation>
</comment>
<comment type="similarity">
    <text evidence="1">Belongs to the NAF1 family.</text>
</comment>
<keyword evidence="2 7" id="KW-0690">Ribosome biogenesis</keyword>
<evidence type="ECO:0000256" key="4">
    <source>
        <dbReference type="ARBA" id="ARBA00022553"/>
    </source>
</evidence>
<dbReference type="InterPro" id="IPR040309">
    <property type="entry name" value="Naf1"/>
</dbReference>